<dbReference type="PANTHER" id="PTHR48106:SF18">
    <property type="entry name" value="QUINONE OXIDOREDUCTASE PIG3"/>
    <property type="match status" value="1"/>
</dbReference>
<dbReference type="GO" id="GO:0016651">
    <property type="term" value="F:oxidoreductase activity, acting on NAD(P)H"/>
    <property type="evidence" value="ECO:0007669"/>
    <property type="project" value="TreeGrafter"/>
</dbReference>
<dbReference type="Gene3D" id="3.90.180.10">
    <property type="entry name" value="Medium-chain alcohol dehydrogenases, catalytic domain"/>
    <property type="match status" value="1"/>
</dbReference>
<sequence>MRAIVRQQYGGPEQLQIQDVPKPIAANGDVLVRVRAFGLNRAEQYFRQGVWGEVAAISGIECAGEVEHDPNGRLSHGQAVIALMGGMGRSRNGSYAEWVCVPASNVVPIQTSLSWAELAALPESYATAWTCLHDNLALQEGDTLLIRGALSALGQAALALAKQRGASVIATVRQASRLEAARRLGADEAWVESPSLSSQMADAKAQGVDKVLDLVGTSTMLDSLRLAKRNGRVCVAGFLGGHEPIAAFDPMAHLPSGRHLSFFASALVFGGAEYPLGEIPFQQIIEWAENGDIPAKPASVFPFEDIQAAHRLLDEQAAGGKIVVTLD</sequence>
<evidence type="ECO:0000256" key="2">
    <source>
        <dbReference type="ARBA" id="ARBA00023002"/>
    </source>
</evidence>
<protein>
    <submittedName>
        <fullName evidence="4">Alcohol dehydrogenase</fullName>
    </submittedName>
</protein>
<name>A0A2K4MKW3_9NEIS</name>
<dbReference type="AlphaFoldDB" id="A0A2K4MKW3"/>
<dbReference type="Gene3D" id="3.40.50.720">
    <property type="entry name" value="NAD(P)-binding Rossmann-like Domain"/>
    <property type="match status" value="1"/>
</dbReference>
<dbReference type="InterPro" id="IPR036291">
    <property type="entry name" value="NAD(P)-bd_dom_sf"/>
</dbReference>
<dbReference type="EMBL" id="PPTF01000073">
    <property type="protein sequence ID" value="POA97696.1"/>
    <property type="molecule type" value="Genomic_DNA"/>
</dbReference>
<reference evidence="4 5" key="1">
    <citation type="submission" date="2018-01" db="EMBL/GenBank/DDBJ databases">
        <title>Genomic Sequence of Chromobacterium MWU13-2610 from wild cranberry bogs within the Cape Cod National Seashore.</title>
        <authorList>
            <person name="O'Hara-Hanley K."/>
            <person name="Soby S."/>
            <person name="Harrison A."/>
        </authorList>
    </citation>
    <scope>NUCLEOTIDE SEQUENCE [LARGE SCALE GENOMIC DNA]</scope>
    <source>
        <strain evidence="4 5">MWU13-2610</strain>
    </source>
</reference>
<dbReference type="InterPro" id="IPR013154">
    <property type="entry name" value="ADH-like_N"/>
</dbReference>
<organism evidence="4 5">
    <name type="scientific">Chromobacterium sinusclupearum</name>
    <dbReference type="NCBI Taxonomy" id="2077146"/>
    <lineage>
        <taxon>Bacteria</taxon>
        <taxon>Pseudomonadati</taxon>
        <taxon>Pseudomonadota</taxon>
        <taxon>Betaproteobacteria</taxon>
        <taxon>Neisseriales</taxon>
        <taxon>Chromobacteriaceae</taxon>
        <taxon>Chromobacterium</taxon>
    </lineage>
</organism>
<feature type="domain" description="Enoyl reductase (ER)" evidence="3">
    <location>
        <begin position="10"/>
        <end position="324"/>
    </location>
</feature>
<comment type="caution">
    <text evidence="4">The sequence shown here is derived from an EMBL/GenBank/DDBJ whole genome shotgun (WGS) entry which is preliminary data.</text>
</comment>
<keyword evidence="2" id="KW-0560">Oxidoreductase</keyword>
<evidence type="ECO:0000259" key="3">
    <source>
        <dbReference type="SMART" id="SM00829"/>
    </source>
</evidence>
<evidence type="ECO:0000313" key="4">
    <source>
        <dbReference type="EMBL" id="POA97696.1"/>
    </source>
</evidence>
<dbReference type="InterPro" id="IPR011032">
    <property type="entry name" value="GroES-like_sf"/>
</dbReference>
<dbReference type="SMART" id="SM00829">
    <property type="entry name" value="PKS_ER"/>
    <property type="match status" value="1"/>
</dbReference>
<dbReference type="PANTHER" id="PTHR48106">
    <property type="entry name" value="QUINONE OXIDOREDUCTASE PIG3-RELATED"/>
    <property type="match status" value="1"/>
</dbReference>
<dbReference type="InterPro" id="IPR013149">
    <property type="entry name" value="ADH-like_C"/>
</dbReference>
<dbReference type="GO" id="GO:0070402">
    <property type="term" value="F:NADPH binding"/>
    <property type="evidence" value="ECO:0007669"/>
    <property type="project" value="TreeGrafter"/>
</dbReference>
<dbReference type="SUPFAM" id="SSF50129">
    <property type="entry name" value="GroES-like"/>
    <property type="match status" value="1"/>
</dbReference>
<gene>
    <name evidence="4" type="ORF">C2134_17615</name>
</gene>
<evidence type="ECO:0000256" key="1">
    <source>
        <dbReference type="ARBA" id="ARBA00022857"/>
    </source>
</evidence>
<proteinExistence type="predicted"/>
<dbReference type="Pfam" id="PF00107">
    <property type="entry name" value="ADH_zinc_N"/>
    <property type="match status" value="1"/>
</dbReference>
<dbReference type="Proteomes" id="UP000236416">
    <property type="component" value="Unassembled WGS sequence"/>
</dbReference>
<keyword evidence="5" id="KW-1185">Reference proteome</keyword>
<dbReference type="Pfam" id="PF08240">
    <property type="entry name" value="ADH_N"/>
    <property type="match status" value="1"/>
</dbReference>
<keyword evidence="1" id="KW-0521">NADP</keyword>
<dbReference type="SUPFAM" id="SSF51735">
    <property type="entry name" value="NAD(P)-binding Rossmann-fold domains"/>
    <property type="match status" value="1"/>
</dbReference>
<accession>A0A2K4MKW3</accession>
<evidence type="ECO:0000313" key="5">
    <source>
        <dbReference type="Proteomes" id="UP000236416"/>
    </source>
</evidence>
<dbReference type="InterPro" id="IPR020843">
    <property type="entry name" value="ER"/>
</dbReference>